<evidence type="ECO:0000313" key="1">
    <source>
        <dbReference type="EMBL" id="OGF93344.1"/>
    </source>
</evidence>
<dbReference type="SUPFAM" id="SSF81301">
    <property type="entry name" value="Nucleotidyltransferase"/>
    <property type="match status" value="1"/>
</dbReference>
<organism evidence="1 2">
    <name type="scientific">Candidatus Giovannonibacteria bacterium RIFCSPLOWO2_12_FULL_44_15</name>
    <dbReference type="NCBI Taxonomy" id="1798364"/>
    <lineage>
        <taxon>Bacteria</taxon>
        <taxon>Candidatus Giovannoniibacteriota</taxon>
    </lineage>
</organism>
<accession>A0A1F5XZK0</accession>
<comment type="caution">
    <text evidence="1">The sequence shown here is derived from an EMBL/GenBank/DDBJ whole genome shotgun (WGS) entry which is preliminary data.</text>
</comment>
<protein>
    <submittedName>
        <fullName evidence="1">Uncharacterized protein</fullName>
    </submittedName>
</protein>
<evidence type="ECO:0000313" key="2">
    <source>
        <dbReference type="Proteomes" id="UP000178894"/>
    </source>
</evidence>
<proteinExistence type="predicted"/>
<sequence>MEQEELLKKLGQILKKLKIPYIITGGIAVVVWGRPRFTADIDVVIELKKEKLDKLAEELLKIDKEVYVDKLSMQRALEQKGEFNFIHPASGLKIDFWIFKNDAFDVLRLKRGIKKKIGNTYVFLSSPEDLILAKLLWYKISESTRQLEDIESVLKIQKKLDMEYIKKWAKIHSTLKILEKLLEEVS</sequence>
<dbReference type="EMBL" id="MFIQ01000021">
    <property type="protein sequence ID" value="OGF93344.1"/>
    <property type="molecule type" value="Genomic_DNA"/>
</dbReference>
<reference evidence="1 2" key="1">
    <citation type="journal article" date="2016" name="Nat. Commun.">
        <title>Thousands of microbial genomes shed light on interconnected biogeochemical processes in an aquifer system.</title>
        <authorList>
            <person name="Anantharaman K."/>
            <person name="Brown C.T."/>
            <person name="Hug L.A."/>
            <person name="Sharon I."/>
            <person name="Castelle C.J."/>
            <person name="Probst A.J."/>
            <person name="Thomas B.C."/>
            <person name="Singh A."/>
            <person name="Wilkins M.J."/>
            <person name="Karaoz U."/>
            <person name="Brodie E.L."/>
            <person name="Williams K.H."/>
            <person name="Hubbard S.S."/>
            <person name="Banfield J.F."/>
        </authorList>
    </citation>
    <scope>NUCLEOTIDE SEQUENCE [LARGE SCALE GENOMIC DNA]</scope>
</reference>
<name>A0A1F5XZK0_9BACT</name>
<dbReference type="AlphaFoldDB" id="A0A1F5XZK0"/>
<dbReference type="InterPro" id="IPR043519">
    <property type="entry name" value="NT_sf"/>
</dbReference>
<dbReference type="STRING" id="1798364.A3G54_00385"/>
<gene>
    <name evidence="1" type="ORF">A3G54_00385</name>
</gene>
<dbReference type="Proteomes" id="UP000178894">
    <property type="component" value="Unassembled WGS sequence"/>
</dbReference>
<dbReference type="Gene3D" id="3.30.460.40">
    <property type="match status" value="1"/>
</dbReference>